<evidence type="ECO:0000313" key="1">
    <source>
        <dbReference type="EMBL" id="CAG8620216.1"/>
    </source>
</evidence>
<name>A0A9N9CYE1_9GLOM</name>
<gene>
    <name evidence="1" type="ORF">AGERDE_LOCUS10027</name>
</gene>
<comment type="caution">
    <text evidence="1">The sequence shown here is derived from an EMBL/GenBank/DDBJ whole genome shotgun (WGS) entry which is preliminary data.</text>
</comment>
<accession>A0A9N9CYE1</accession>
<protein>
    <submittedName>
        <fullName evidence="1">7415_t:CDS:1</fullName>
    </submittedName>
</protein>
<dbReference type="AlphaFoldDB" id="A0A9N9CYE1"/>
<reference evidence="1" key="1">
    <citation type="submission" date="2021-06" db="EMBL/GenBank/DDBJ databases">
        <authorList>
            <person name="Kallberg Y."/>
            <person name="Tangrot J."/>
            <person name="Rosling A."/>
        </authorList>
    </citation>
    <scope>NUCLEOTIDE SEQUENCE</scope>
    <source>
        <strain evidence="1">MT106</strain>
    </source>
</reference>
<keyword evidence="2" id="KW-1185">Reference proteome</keyword>
<organism evidence="1 2">
    <name type="scientific">Ambispora gerdemannii</name>
    <dbReference type="NCBI Taxonomy" id="144530"/>
    <lineage>
        <taxon>Eukaryota</taxon>
        <taxon>Fungi</taxon>
        <taxon>Fungi incertae sedis</taxon>
        <taxon>Mucoromycota</taxon>
        <taxon>Glomeromycotina</taxon>
        <taxon>Glomeromycetes</taxon>
        <taxon>Archaeosporales</taxon>
        <taxon>Ambisporaceae</taxon>
        <taxon>Ambispora</taxon>
    </lineage>
</organism>
<dbReference type="Proteomes" id="UP000789831">
    <property type="component" value="Unassembled WGS sequence"/>
</dbReference>
<evidence type="ECO:0000313" key="2">
    <source>
        <dbReference type="Proteomes" id="UP000789831"/>
    </source>
</evidence>
<dbReference type="EMBL" id="CAJVPL010002810">
    <property type="protein sequence ID" value="CAG8620216.1"/>
    <property type="molecule type" value="Genomic_DNA"/>
</dbReference>
<proteinExistence type="predicted"/>
<dbReference type="OrthoDB" id="10266701at2759"/>
<sequence>MSNKNHNDNNYGTIQYPKKNTIITDEADDNDSLNIIAEQLPLTKTPESPPPPIHYTYERLILEWTLSKMFRQTNLLCLSSNLGNLFLFDSNAWLAAMFIFDIIPMIIGRCRCNRLALPKGESAEVSFSYDPYKFTDLKINSLGKLYKREVHIFQNNDNNSTNINLDVRINSLNPAGVDIRFEEEGFTKTLTAVQDYYPLFPDWGFIGSPSCGTVLINIHLPKKFSNPSRILTNFDLDGYDVFVFSNKFPIEHETFKINANDGFIFLDGIHLKNFSIWGNIGGPNIKAIRVNRLLVKRFENKLQVWISSIPLEFERALFPFKKINLQLKDTFSGKYDFQADGYVYVIGGGSNRTKIIDRYDRQIGFVYGGGESQLIVTAEGGDLEVKF</sequence>